<dbReference type="InterPro" id="IPR023395">
    <property type="entry name" value="MCP_dom_sf"/>
</dbReference>
<evidence type="ECO:0000256" key="7">
    <source>
        <dbReference type="ARBA" id="ARBA00023136"/>
    </source>
</evidence>
<dbReference type="PROSITE" id="PS50920">
    <property type="entry name" value="SOLCAR"/>
    <property type="match status" value="3"/>
</dbReference>
<evidence type="ECO:0000256" key="9">
    <source>
        <dbReference type="RuleBase" id="RU000488"/>
    </source>
</evidence>
<evidence type="ECO:0000313" key="13">
    <source>
        <dbReference type="Proteomes" id="UP000324585"/>
    </source>
</evidence>
<evidence type="ECO:0000256" key="11">
    <source>
        <dbReference type="SAM" id="Phobius"/>
    </source>
</evidence>
<evidence type="ECO:0000256" key="8">
    <source>
        <dbReference type="PROSITE-ProRule" id="PRU00282"/>
    </source>
</evidence>
<dbReference type="EMBL" id="VRMN01000004">
    <property type="protein sequence ID" value="KAA8495048.1"/>
    <property type="molecule type" value="Genomic_DNA"/>
</dbReference>
<keyword evidence="5" id="KW-0677">Repeat</keyword>
<evidence type="ECO:0000256" key="4">
    <source>
        <dbReference type="ARBA" id="ARBA00022692"/>
    </source>
</evidence>
<keyword evidence="7 8" id="KW-0472">Membrane</keyword>
<organism evidence="12 13">
    <name type="scientific">Porphyridium purpureum</name>
    <name type="common">Red alga</name>
    <name type="synonym">Porphyridium cruentum</name>
    <dbReference type="NCBI Taxonomy" id="35688"/>
    <lineage>
        <taxon>Eukaryota</taxon>
        <taxon>Rhodophyta</taxon>
        <taxon>Bangiophyceae</taxon>
        <taxon>Porphyridiales</taxon>
        <taxon>Porphyridiaceae</taxon>
        <taxon>Porphyridium</taxon>
    </lineage>
</organism>
<keyword evidence="13" id="KW-1185">Reference proteome</keyword>
<dbReference type="SUPFAM" id="SSF103506">
    <property type="entry name" value="Mitochondrial carrier"/>
    <property type="match status" value="1"/>
</dbReference>
<name>A0A5J4YV30_PORPP</name>
<evidence type="ECO:0000313" key="12">
    <source>
        <dbReference type="EMBL" id="KAA8495048.1"/>
    </source>
</evidence>
<comment type="subcellular location">
    <subcellularLocation>
        <location evidence="1">Membrane</location>
        <topology evidence="1">Multi-pass membrane protein</topology>
    </subcellularLocation>
</comment>
<protein>
    <submittedName>
        <fullName evidence="12">Putative mitochondrial carrier</fullName>
    </submittedName>
</protein>
<comment type="caution">
    <text evidence="12">The sequence shown here is derived from an EMBL/GenBank/DDBJ whole genome shotgun (WGS) entry which is preliminary data.</text>
</comment>
<dbReference type="Proteomes" id="UP000324585">
    <property type="component" value="Unassembled WGS sequence"/>
</dbReference>
<sequence length="382" mass="40832">MDRWMGEEHGRKDAAMESMDSIETGERVRLRERDGMGDVAASVVSGVPVSARERVSVDLLAGAVGGFAADVVVHPIDTVKARLQMQQQAAPSAPLGTPRTPGMPPPPATHAAPMPAMPLYRGLYAGLGAVLLGSVPTHALVFGIFQYTKSSMLTYKPHWFQGPDGESTQRSRALLELACGAGAEVVALSTYVPSEVIAKRMQVAQMQSSAHRHSYASAYQAFRTILRLEGVRGLYAGTLSTAVRDVPFTALQLTCFETLKRLVGVSDANRQGRSSAGSAENAALGFVSGGLAAAVTTPFDMAKTRLQTQVNVPSSSSRSSSSSRRYRGVWHCVRTVFFEEGLRGVFSGLVARVLWVAPASAITLSVYEQIAHRLLVEKEKGG</sequence>
<keyword evidence="4 8" id="KW-0812">Transmembrane</keyword>
<feature type="repeat" description="Solcar" evidence="8">
    <location>
        <begin position="171"/>
        <end position="262"/>
    </location>
</feature>
<dbReference type="GO" id="GO:0016020">
    <property type="term" value="C:membrane"/>
    <property type="evidence" value="ECO:0007669"/>
    <property type="project" value="UniProtKB-SubCell"/>
</dbReference>
<evidence type="ECO:0000256" key="5">
    <source>
        <dbReference type="ARBA" id="ARBA00022737"/>
    </source>
</evidence>
<feature type="repeat" description="Solcar" evidence="8">
    <location>
        <begin position="276"/>
        <end position="373"/>
    </location>
</feature>
<dbReference type="AlphaFoldDB" id="A0A5J4YV30"/>
<comment type="similarity">
    <text evidence="2 9">Belongs to the mitochondrial carrier (TC 2.A.29) family.</text>
</comment>
<feature type="compositionally biased region" description="Basic and acidic residues" evidence="10">
    <location>
        <begin position="1"/>
        <end position="15"/>
    </location>
</feature>
<dbReference type="InterPro" id="IPR018108">
    <property type="entry name" value="MCP_transmembrane"/>
</dbReference>
<evidence type="ECO:0000256" key="6">
    <source>
        <dbReference type="ARBA" id="ARBA00022989"/>
    </source>
</evidence>
<accession>A0A5J4YV30</accession>
<dbReference type="OrthoDB" id="415315at2759"/>
<feature type="repeat" description="Solcar" evidence="8">
    <location>
        <begin position="53"/>
        <end position="151"/>
    </location>
</feature>
<keyword evidence="3 9" id="KW-0813">Transport</keyword>
<reference evidence="13" key="1">
    <citation type="journal article" date="2019" name="Nat. Commun.">
        <title>Expansion of phycobilisome linker gene families in mesophilic red algae.</title>
        <authorList>
            <person name="Lee J."/>
            <person name="Kim D."/>
            <person name="Bhattacharya D."/>
            <person name="Yoon H.S."/>
        </authorList>
    </citation>
    <scope>NUCLEOTIDE SEQUENCE [LARGE SCALE GENOMIC DNA]</scope>
    <source>
        <strain evidence="13">CCMP 1328</strain>
    </source>
</reference>
<evidence type="ECO:0000256" key="3">
    <source>
        <dbReference type="ARBA" id="ARBA00022448"/>
    </source>
</evidence>
<feature type="region of interest" description="Disordered" evidence="10">
    <location>
        <begin position="1"/>
        <end position="21"/>
    </location>
</feature>
<dbReference type="GO" id="GO:0055085">
    <property type="term" value="P:transmembrane transport"/>
    <property type="evidence" value="ECO:0007669"/>
    <property type="project" value="InterPro"/>
</dbReference>
<dbReference type="Gene3D" id="1.50.40.10">
    <property type="entry name" value="Mitochondrial carrier domain"/>
    <property type="match status" value="1"/>
</dbReference>
<evidence type="ECO:0000256" key="1">
    <source>
        <dbReference type="ARBA" id="ARBA00004141"/>
    </source>
</evidence>
<dbReference type="PRINTS" id="PR00926">
    <property type="entry name" value="MITOCARRIER"/>
</dbReference>
<dbReference type="InterPro" id="IPR002067">
    <property type="entry name" value="MCP"/>
</dbReference>
<feature type="transmembrane region" description="Helical" evidence="11">
    <location>
        <begin position="123"/>
        <end position="145"/>
    </location>
</feature>
<gene>
    <name evidence="12" type="ORF">FVE85_3289</name>
</gene>
<dbReference type="OMA" id="MMAPINT"/>
<evidence type="ECO:0000256" key="2">
    <source>
        <dbReference type="ARBA" id="ARBA00006375"/>
    </source>
</evidence>
<keyword evidence="6 11" id="KW-1133">Transmembrane helix</keyword>
<proteinExistence type="inferred from homology"/>
<dbReference type="Pfam" id="PF00153">
    <property type="entry name" value="Mito_carr"/>
    <property type="match status" value="3"/>
</dbReference>
<evidence type="ECO:0000256" key="10">
    <source>
        <dbReference type="SAM" id="MobiDB-lite"/>
    </source>
</evidence>
<dbReference type="PANTHER" id="PTHR45667">
    <property type="entry name" value="S-ADENOSYLMETHIONINE MITOCHONDRIAL CARRIER PROTEIN"/>
    <property type="match status" value="1"/>
</dbReference>